<proteinExistence type="predicted"/>
<dbReference type="AlphaFoldDB" id="A0AAF0JME0"/>
<organism evidence="2 3">
    <name type="scientific">Methanomicrobium antiquum</name>
    <dbReference type="NCBI Taxonomy" id="487686"/>
    <lineage>
        <taxon>Archaea</taxon>
        <taxon>Methanobacteriati</taxon>
        <taxon>Methanobacteriota</taxon>
        <taxon>Stenosarchaea group</taxon>
        <taxon>Methanomicrobia</taxon>
        <taxon>Methanomicrobiales</taxon>
        <taxon>Methanomicrobiaceae</taxon>
        <taxon>Methanomicrobium</taxon>
    </lineage>
</organism>
<protein>
    <submittedName>
        <fullName evidence="2">Small multi-drug export protein</fullName>
    </submittedName>
</protein>
<feature type="transmembrane region" description="Helical" evidence="1">
    <location>
        <begin position="68"/>
        <end position="96"/>
    </location>
</feature>
<dbReference type="KEGG" id="manq:L1994_09360"/>
<keyword evidence="1" id="KW-0472">Membrane</keyword>
<accession>A0AAF0JME0</accession>
<dbReference type="GeneID" id="79950604"/>
<reference evidence="2" key="1">
    <citation type="submission" date="2022-01" db="EMBL/GenBank/DDBJ databases">
        <title>Complete genome of Methanomicrobium antiquum DSM 21220.</title>
        <authorList>
            <person name="Chen S.-C."/>
            <person name="You Y.-T."/>
            <person name="Zhou Y.-Z."/>
            <person name="Lai M.-C."/>
        </authorList>
    </citation>
    <scope>NUCLEOTIDE SEQUENCE</scope>
    <source>
        <strain evidence="2">DSM 21220</strain>
    </source>
</reference>
<evidence type="ECO:0000313" key="2">
    <source>
        <dbReference type="EMBL" id="WFN36341.1"/>
    </source>
</evidence>
<feature type="transmembrane region" description="Helical" evidence="1">
    <location>
        <begin position="137"/>
        <end position="157"/>
    </location>
</feature>
<evidence type="ECO:0000313" key="3">
    <source>
        <dbReference type="Proteomes" id="UP001218895"/>
    </source>
</evidence>
<dbReference type="InterPro" id="IPR009577">
    <property type="entry name" value="Sm_multidrug_ex"/>
</dbReference>
<feature type="transmembrane region" description="Helical" evidence="1">
    <location>
        <begin position="20"/>
        <end position="47"/>
    </location>
</feature>
<evidence type="ECO:0000256" key="1">
    <source>
        <dbReference type="SAM" id="Phobius"/>
    </source>
</evidence>
<keyword evidence="1" id="KW-1133">Transmembrane helix</keyword>
<dbReference type="Proteomes" id="UP001218895">
    <property type="component" value="Chromosome"/>
</dbReference>
<dbReference type="Pfam" id="PF06695">
    <property type="entry name" value="Sm_multidrug_ex"/>
    <property type="match status" value="1"/>
</dbReference>
<dbReference type="RefSeq" id="WP_278099179.1">
    <property type="nucleotide sequence ID" value="NZ_CP091092.1"/>
</dbReference>
<feature type="transmembrane region" description="Helical" evidence="1">
    <location>
        <begin position="200"/>
        <end position="219"/>
    </location>
</feature>
<sequence length="241" mass="26342">MDNPEEKPVSFLSGLSHAGIILFNLTIPFIIGGIWFFCVFLITPFEIFEKLMGLMVINLIPPAGKESVIPLGIAFGIPWWLIAASTTVMDICGALFMTLNFDLALKIPILGRWINAVMKTGEEFFSSHTWLEKVSQAGLVLFVVVPFQGSGGIGGTIVGRMLGISKLKVFLSIALGAFIGSFLIALGVEYIIDLFNFDPVIAAVALSAIMIIIATGYFIKGKFDKKLRSGFKKKTKLSKKW</sequence>
<keyword evidence="3" id="KW-1185">Reference proteome</keyword>
<keyword evidence="1" id="KW-0812">Transmembrane</keyword>
<feature type="transmembrane region" description="Helical" evidence="1">
    <location>
        <begin position="169"/>
        <end position="188"/>
    </location>
</feature>
<name>A0AAF0JME0_9EURY</name>
<dbReference type="EMBL" id="CP091092">
    <property type="protein sequence ID" value="WFN36341.1"/>
    <property type="molecule type" value="Genomic_DNA"/>
</dbReference>
<gene>
    <name evidence="2" type="ORF">L1994_09360</name>
</gene>